<evidence type="ECO:0000256" key="1">
    <source>
        <dbReference type="ARBA" id="ARBA00022729"/>
    </source>
</evidence>
<feature type="domain" description="BON" evidence="2">
    <location>
        <begin position="78"/>
        <end position="146"/>
    </location>
</feature>
<protein>
    <recommendedName>
        <fullName evidence="2">BON domain-containing protein</fullName>
    </recommendedName>
</protein>
<dbReference type="Pfam" id="PF04972">
    <property type="entry name" value="BON"/>
    <property type="match status" value="3"/>
</dbReference>
<organism evidence="3">
    <name type="scientific">marine sediment metagenome</name>
    <dbReference type="NCBI Taxonomy" id="412755"/>
    <lineage>
        <taxon>unclassified sequences</taxon>
        <taxon>metagenomes</taxon>
        <taxon>ecological metagenomes</taxon>
    </lineage>
</organism>
<comment type="caution">
    <text evidence="3">The sequence shown here is derived from an EMBL/GenBank/DDBJ whole genome shotgun (WGS) entry which is preliminary data.</text>
</comment>
<accession>A0A0F9THS4</accession>
<evidence type="ECO:0000259" key="2">
    <source>
        <dbReference type="PROSITE" id="PS50914"/>
    </source>
</evidence>
<dbReference type="AlphaFoldDB" id="A0A0F9THS4"/>
<sequence>MKSNAVLQTDVQNAIQWQPMLHEAEIGVTAKDGVVSLSGHVDSYVKKMEVENAAKKVLGVKALVENIEVKFSNSFKKTDEKIAEKALKALKSSYSEVDDKVTIEVKEGWVTLKGELPWNYQKKAAETAVHHLKGVKGITNKITIKPELHDAIEQRDVEDALARSWFTDDHDIKVEVSGTTVTLSGDVRSWYQKEEAARIAWNTPGIWKVNNELVVNYDFILVD</sequence>
<feature type="domain" description="BON" evidence="2">
    <location>
        <begin position="3"/>
        <end position="71"/>
    </location>
</feature>
<dbReference type="PANTHER" id="PTHR34606">
    <property type="entry name" value="BON DOMAIN-CONTAINING PROTEIN"/>
    <property type="match status" value="1"/>
</dbReference>
<dbReference type="InterPro" id="IPR014004">
    <property type="entry name" value="Transpt-assoc_nodulatn_dom_bac"/>
</dbReference>
<dbReference type="SMART" id="SM00749">
    <property type="entry name" value="BON"/>
    <property type="match status" value="3"/>
</dbReference>
<dbReference type="PANTHER" id="PTHR34606:SF4">
    <property type="entry name" value="OUTER MEMBRANE LIPOPROTEIN DOLP"/>
    <property type="match status" value="1"/>
</dbReference>
<dbReference type="Gene3D" id="3.30.1340.30">
    <property type="match status" value="3"/>
</dbReference>
<reference evidence="3" key="1">
    <citation type="journal article" date="2015" name="Nature">
        <title>Complex archaea that bridge the gap between prokaryotes and eukaryotes.</title>
        <authorList>
            <person name="Spang A."/>
            <person name="Saw J.H."/>
            <person name="Jorgensen S.L."/>
            <person name="Zaremba-Niedzwiedzka K."/>
            <person name="Martijn J."/>
            <person name="Lind A.E."/>
            <person name="van Eijk R."/>
            <person name="Schleper C."/>
            <person name="Guy L."/>
            <person name="Ettema T.J."/>
        </authorList>
    </citation>
    <scope>NUCLEOTIDE SEQUENCE</scope>
</reference>
<keyword evidence="1" id="KW-0732">Signal</keyword>
<dbReference type="InterPro" id="IPR007055">
    <property type="entry name" value="BON_dom"/>
</dbReference>
<feature type="domain" description="BON" evidence="2">
    <location>
        <begin position="149"/>
        <end position="217"/>
    </location>
</feature>
<evidence type="ECO:0000313" key="3">
    <source>
        <dbReference type="EMBL" id="KKN48546.1"/>
    </source>
</evidence>
<proteinExistence type="predicted"/>
<name>A0A0F9THS4_9ZZZZ</name>
<dbReference type="PROSITE" id="PS50914">
    <property type="entry name" value="BON"/>
    <property type="match status" value="3"/>
</dbReference>
<dbReference type="InterPro" id="IPR051686">
    <property type="entry name" value="Lipoprotein_DolP"/>
</dbReference>
<gene>
    <name evidence="3" type="ORF">LCGC14_0651810</name>
</gene>
<dbReference type="EMBL" id="LAZR01001216">
    <property type="protein sequence ID" value="KKN48546.1"/>
    <property type="molecule type" value="Genomic_DNA"/>
</dbReference>